<evidence type="ECO:0000313" key="1">
    <source>
        <dbReference type="EMBL" id="MDQ2259508.1"/>
    </source>
</evidence>
<organism evidence="1 2">
    <name type="scientific">Enterobacter soli</name>
    <dbReference type="NCBI Taxonomy" id="885040"/>
    <lineage>
        <taxon>Bacteria</taxon>
        <taxon>Pseudomonadati</taxon>
        <taxon>Pseudomonadota</taxon>
        <taxon>Gammaproteobacteria</taxon>
        <taxon>Enterobacterales</taxon>
        <taxon>Enterobacteriaceae</taxon>
        <taxon>Enterobacter</taxon>
    </lineage>
</organism>
<keyword evidence="2" id="KW-1185">Reference proteome</keyword>
<gene>
    <name evidence="1" type="ORF">RBJ67_25605</name>
</gene>
<accession>A0AAW8HGH4</accession>
<protein>
    <recommendedName>
        <fullName evidence="3">DNA-binding protein</fullName>
    </recommendedName>
</protein>
<dbReference type="AlphaFoldDB" id="A0AAW8HGH4"/>
<name>A0AAW8HGH4_9ENTR</name>
<dbReference type="RefSeq" id="WP_045336894.1">
    <property type="nucleotide sequence ID" value="NZ_JAVDKS010000021.1"/>
</dbReference>
<sequence length="169" mass="19216">MAKEIVTGKDLERWRYDHGFVVGTAAECFGIQRAKWESLVRNDEIITNARILNLFHIYTQFPETIPVAPSFDYVGLFNELGFANNTRDKKEFARLFGMSIPGTYRIMDKNSAQRDIEAYAQALKRTGAKGKDLLFLMRKISQKSETVIEAGEEAMKEKASKKKVKGDAK</sequence>
<comment type="caution">
    <text evidence="1">The sequence shown here is derived from an EMBL/GenBank/DDBJ whole genome shotgun (WGS) entry which is preliminary data.</text>
</comment>
<dbReference type="Proteomes" id="UP001225042">
    <property type="component" value="Unassembled WGS sequence"/>
</dbReference>
<proteinExistence type="predicted"/>
<evidence type="ECO:0008006" key="3">
    <source>
        <dbReference type="Google" id="ProtNLM"/>
    </source>
</evidence>
<reference evidence="1 2" key="1">
    <citation type="submission" date="2023-08" db="EMBL/GenBank/DDBJ databases">
        <authorList>
            <person name="Dale J."/>
        </authorList>
    </citation>
    <scope>NUCLEOTIDE SEQUENCE [LARGE SCALE GENOMIC DNA]</scope>
    <source>
        <strain evidence="1 2">2023EL-00788</strain>
    </source>
</reference>
<dbReference type="EMBL" id="JAVDKS010000021">
    <property type="protein sequence ID" value="MDQ2259508.1"/>
    <property type="molecule type" value="Genomic_DNA"/>
</dbReference>
<evidence type="ECO:0000313" key="2">
    <source>
        <dbReference type="Proteomes" id="UP001225042"/>
    </source>
</evidence>